<dbReference type="GO" id="GO:0046872">
    <property type="term" value="F:metal ion binding"/>
    <property type="evidence" value="ECO:0007669"/>
    <property type="project" value="UniProtKB-KW"/>
</dbReference>
<comment type="cofactor">
    <cofactor evidence="1">
        <name>[4Fe-4S] cluster</name>
        <dbReference type="ChEBI" id="CHEBI:49883"/>
    </cofactor>
</comment>
<dbReference type="Gene3D" id="3.80.30.20">
    <property type="entry name" value="tm_1862 like domain"/>
    <property type="match status" value="1"/>
</dbReference>
<dbReference type="PANTHER" id="PTHR43409">
    <property type="entry name" value="ANAEROBIC MAGNESIUM-PROTOPORPHYRIN IX MONOMETHYL ESTER CYCLASE-RELATED"/>
    <property type="match status" value="1"/>
</dbReference>
<dbReference type="Pfam" id="PF04055">
    <property type="entry name" value="Radical_SAM"/>
    <property type="match status" value="1"/>
</dbReference>
<feature type="domain" description="Radical SAM core" evidence="6">
    <location>
        <begin position="206"/>
        <end position="433"/>
    </location>
</feature>
<dbReference type="InterPro" id="IPR023404">
    <property type="entry name" value="rSAM_horseshoe"/>
</dbReference>
<dbReference type="SFLD" id="SFLDG01082">
    <property type="entry name" value="B12-binding_domain_containing"/>
    <property type="match status" value="1"/>
</dbReference>
<accession>A0A6C2UAV1</accession>
<evidence type="ECO:0000256" key="5">
    <source>
        <dbReference type="ARBA" id="ARBA00023014"/>
    </source>
</evidence>
<reference evidence="7 8" key="1">
    <citation type="submission" date="2019-04" db="EMBL/GenBank/DDBJ databases">
        <authorList>
            <person name="Van Vliet M D."/>
        </authorList>
    </citation>
    <scope>NUCLEOTIDE SEQUENCE [LARGE SCALE GENOMIC DNA]</scope>
    <source>
        <strain evidence="7 8">F1</strain>
    </source>
</reference>
<sequence>MANSLLLVKSIVGGAEAFFKADEINGYHMVRDLPQPSIPVLSSWLKNKGFRVGIFDLDRGGVAGLLKAAFDYDAVGFYLSFSSHFPVQEATQRLKETLPGKTVIVGGPSLGNLREDFYRLAKAKKTGGRFADYVDFLVYGEGEIALETILRHEGNADEIGAMVDREDPAADGIYCRDSSGKLHLSKKPAVLEDLSLLPIPDFEINEGLIPVAYIETSRGCAYRCPFCEMPAMYETRRTKERDQIEKEINRAYELGFRHMVVTDPSIYPTSRMEMLSELFAGKGIEWTGYARPGTWKGLRPYYAEETLRQAHESGCVSLFFGGESANEGTQKMYGKPHLDVMRETEAMCKRVGIHSCWSFMLLNPNETVADIDRLIELLVEMEPGMVVFGPFSLLPNSRMDQFPERYNLKLKDPDYKLKAPDVYARFANSAGMDKREQVDRLLKKAPWLLRLILKFKLADANYFRCTKTGLDFADGVFQMIRLDAALRERTNIEVGKSNYEMMYESAVRHKTAGS</sequence>
<dbReference type="EMBL" id="CAAHFG010000004">
    <property type="protein sequence ID" value="VGO16797.1"/>
    <property type="molecule type" value="Genomic_DNA"/>
</dbReference>
<evidence type="ECO:0000256" key="1">
    <source>
        <dbReference type="ARBA" id="ARBA00001966"/>
    </source>
</evidence>
<evidence type="ECO:0000313" key="8">
    <source>
        <dbReference type="Proteomes" id="UP000366872"/>
    </source>
</evidence>
<dbReference type="SFLD" id="SFLDS00029">
    <property type="entry name" value="Radical_SAM"/>
    <property type="match status" value="1"/>
</dbReference>
<evidence type="ECO:0000256" key="4">
    <source>
        <dbReference type="ARBA" id="ARBA00023004"/>
    </source>
</evidence>
<keyword evidence="8" id="KW-1185">Reference proteome</keyword>
<dbReference type="SMART" id="SM00729">
    <property type="entry name" value="Elp3"/>
    <property type="match status" value="1"/>
</dbReference>
<keyword evidence="5" id="KW-0411">Iron-sulfur</keyword>
<proteinExistence type="predicted"/>
<dbReference type="PROSITE" id="PS51918">
    <property type="entry name" value="RADICAL_SAM"/>
    <property type="match status" value="1"/>
</dbReference>
<dbReference type="InterPro" id="IPR007197">
    <property type="entry name" value="rSAM"/>
</dbReference>
<evidence type="ECO:0000256" key="2">
    <source>
        <dbReference type="ARBA" id="ARBA00022691"/>
    </source>
</evidence>
<keyword evidence="7" id="KW-0489">Methyltransferase</keyword>
<dbReference type="AlphaFoldDB" id="A0A6C2UAV1"/>
<evidence type="ECO:0000259" key="6">
    <source>
        <dbReference type="PROSITE" id="PS51918"/>
    </source>
</evidence>
<dbReference type="Proteomes" id="UP000366872">
    <property type="component" value="Unassembled WGS sequence"/>
</dbReference>
<dbReference type="GO" id="GO:0051536">
    <property type="term" value="F:iron-sulfur cluster binding"/>
    <property type="evidence" value="ECO:0007669"/>
    <property type="project" value="UniProtKB-KW"/>
</dbReference>
<dbReference type="CDD" id="cd01335">
    <property type="entry name" value="Radical_SAM"/>
    <property type="match status" value="1"/>
</dbReference>
<evidence type="ECO:0000256" key="3">
    <source>
        <dbReference type="ARBA" id="ARBA00022723"/>
    </source>
</evidence>
<dbReference type="RefSeq" id="WP_136082320.1">
    <property type="nucleotide sequence ID" value="NZ_CAAHFG010000004.1"/>
</dbReference>
<dbReference type="GO" id="GO:0032259">
    <property type="term" value="P:methylation"/>
    <property type="evidence" value="ECO:0007669"/>
    <property type="project" value="UniProtKB-KW"/>
</dbReference>
<organism evidence="7 8">
    <name type="scientific">Pontiella desulfatans</name>
    <dbReference type="NCBI Taxonomy" id="2750659"/>
    <lineage>
        <taxon>Bacteria</taxon>
        <taxon>Pseudomonadati</taxon>
        <taxon>Kiritimatiellota</taxon>
        <taxon>Kiritimatiellia</taxon>
        <taxon>Kiritimatiellales</taxon>
        <taxon>Pontiellaceae</taxon>
        <taxon>Pontiella</taxon>
    </lineage>
</organism>
<keyword evidence="7" id="KW-0808">Transferase</keyword>
<dbReference type="Gene3D" id="3.40.50.280">
    <property type="entry name" value="Cobalamin-binding domain"/>
    <property type="match status" value="1"/>
</dbReference>
<dbReference type="SUPFAM" id="SSF102114">
    <property type="entry name" value="Radical SAM enzymes"/>
    <property type="match status" value="1"/>
</dbReference>
<dbReference type="InterPro" id="IPR006638">
    <property type="entry name" value="Elp3/MiaA/NifB-like_rSAM"/>
</dbReference>
<name>A0A6C2UAV1_PONDE</name>
<gene>
    <name evidence="7" type="primary">hpnP_4</name>
    <name evidence="7" type="ORF">PDESU_05389</name>
</gene>
<keyword evidence="4" id="KW-0408">Iron</keyword>
<keyword evidence="3" id="KW-0479">Metal-binding</keyword>
<dbReference type="InterPro" id="IPR051198">
    <property type="entry name" value="BchE-like"/>
</dbReference>
<keyword evidence="2" id="KW-0949">S-adenosyl-L-methionine</keyword>
<evidence type="ECO:0000313" key="7">
    <source>
        <dbReference type="EMBL" id="VGO16797.1"/>
    </source>
</evidence>
<dbReference type="InterPro" id="IPR058240">
    <property type="entry name" value="rSAM_sf"/>
</dbReference>
<protein>
    <submittedName>
        <fullName evidence="7">Hopanoid C-2 methylase</fullName>
    </submittedName>
</protein>
<dbReference type="GO" id="GO:0008168">
    <property type="term" value="F:methyltransferase activity"/>
    <property type="evidence" value="ECO:0007669"/>
    <property type="project" value="UniProtKB-KW"/>
</dbReference>